<dbReference type="GeneID" id="41589233"/>
<evidence type="ECO:0000313" key="1">
    <source>
        <dbReference type="EMBL" id="SIM88882.1"/>
    </source>
</evidence>
<dbReference type="Proteomes" id="UP000195607">
    <property type="component" value="Chromosome I"/>
</dbReference>
<dbReference type="EMBL" id="LT671858">
    <property type="protein sequence ID" value="SIM88882.1"/>
    <property type="molecule type" value="Genomic_DNA"/>
</dbReference>
<evidence type="ECO:0000313" key="2">
    <source>
        <dbReference type="Proteomes" id="UP000195607"/>
    </source>
</evidence>
<gene>
    <name evidence="1" type="ORF">CSP5_1997</name>
</gene>
<dbReference type="RefSeq" id="WP_148690247.1">
    <property type="nucleotide sequence ID" value="NZ_LT671858.1"/>
</dbReference>
<sequence length="188" mass="21508">MKGVNNATDLIIENNPMYSLMIKSGIVNYTSLARKIKKQVESMTGKEVKLNTLVKYITSITPGEKEDYQINYLKKSNLDVEFKFAEKEGKEFDPDREDVFLVYKTQEGYKFLVRNDPEGNLACIRITLPPEAKKAPGITLFVVEFLSMQQILIEKIYRFDLEIILVCSVEVASKVISSLSDLIFKSYL</sequence>
<proteinExistence type="predicted"/>
<organism evidence="1 2">
    <name type="scientific">Cuniculiplasma divulgatum</name>
    <dbReference type="NCBI Taxonomy" id="1673428"/>
    <lineage>
        <taxon>Archaea</taxon>
        <taxon>Methanobacteriati</taxon>
        <taxon>Thermoplasmatota</taxon>
        <taxon>Thermoplasmata</taxon>
        <taxon>Thermoplasmatales</taxon>
        <taxon>Cuniculiplasmataceae</taxon>
        <taxon>Cuniculiplasma</taxon>
    </lineage>
</organism>
<dbReference type="AlphaFoldDB" id="A0A1N5WU83"/>
<accession>A0A1N5WU83</accession>
<protein>
    <submittedName>
        <fullName evidence="1">ACT domain containing protein</fullName>
    </submittedName>
</protein>
<reference evidence="1 2" key="1">
    <citation type="submission" date="2016-04" db="EMBL/GenBank/DDBJ databases">
        <authorList>
            <person name="Evans L.H."/>
            <person name="Alamgir A."/>
            <person name="Owens N."/>
            <person name="Weber N.D."/>
            <person name="Virtaneva K."/>
            <person name="Barbian K."/>
            <person name="Babar A."/>
            <person name="Rosenke K."/>
        </authorList>
    </citation>
    <scope>NUCLEOTIDE SEQUENCE [LARGE SCALE GENOMIC DNA]</scope>
    <source>
        <strain evidence="2">S5(T) (JCM 30642 \VKM B-2941)</strain>
    </source>
</reference>
<name>A0A1N5WU83_9ARCH</name>